<dbReference type="Proteomes" id="UP000789920">
    <property type="component" value="Unassembled WGS sequence"/>
</dbReference>
<sequence>VCNFIEHYEAIKEAYDDKIDIAVSLILNTSVQMALLVTPLLVIIGWIVGNPLTLDFNILEISVLAGAVLIVNFLVADNMATWLEGYMLIASYFLIAIAFFYFPEQPDKPPAMCYPFDRNLIP</sequence>
<organism evidence="1 2">
    <name type="scientific">Racocetra persica</name>
    <dbReference type="NCBI Taxonomy" id="160502"/>
    <lineage>
        <taxon>Eukaryota</taxon>
        <taxon>Fungi</taxon>
        <taxon>Fungi incertae sedis</taxon>
        <taxon>Mucoromycota</taxon>
        <taxon>Glomeromycotina</taxon>
        <taxon>Glomeromycetes</taxon>
        <taxon>Diversisporales</taxon>
        <taxon>Gigasporaceae</taxon>
        <taxon>Racocetra</taxon>
    </lineage>
</organism>
<evidence type="ECO:0000313" key="1">
    <source>
        <dbReference type="EMBL" id="CAG8840600.1"/>
    </source>
</evidence>
<evidence type="ECO:0000313" key="2">
    <source>
        <dbReference type="Proteomes" id="UP000789920"/>
    </source>
</evidence>
<feature type="non-terminal residue" evidence="1">
    <location>
        <position position="122"/>
    </location>
</feature>
<gene>
    <name evidence="1" type="ORF">RPERSI_LOCUS31495</name>
</gene>
<comment type="caution">
    <text evidence="1">The sequence shown here is derived from an EMBL/GenBank/DDBJ whole genome shotgun (WGS) entry which is preliminary data.</text>
</comment>
<reference evidence="1" key="1">
    <citation type="submission" date="2021-06" db="EMBL/GenBank/DDBJ databases">
        <authorList>
            <person name="Kallberg Y."/>
            <person name="Tangrot J."/>
            <person name="Rosling A."/>
        </authorList>
    </citation>
    <scope>NUCLEOTIDE SEQUENCE</scope>
    <source>
        <strain evidence="1">MA461A</strain>
    </source>
</reference>
<dbReference type="EMBL" id="CAJVQC010127204">
    <property type="protein sequence ID" value="CAG8840600.1"/>
    <property type="molecule type" value="Genomic_DNA"/>
</dbReference>
<accession>A0ACA9SJX3</accession>
<protein>
    <submittedName>
        <fullName evidence="1">15727_t:CDS:1</fullName>
    </submittedName>
</protein>
<name>A0ACA9SJX3_9GLOM</name>
<keyword evidence="2" id="KW-1185">Reference proteome</keyword>
<proteinExistence type="predicted"/>
<feature type="non-terminal residue" evidence="1">
    <location>
        <position position="1"/>
    </location>
</feature>